<dbReference type="GO" id="GO:0005829">
    <property type="term" value="C:cytosol"/>
    <property type="evidence" value="ECO:0007669"/>
    <property type="project" value="TreeGrafter"/>
</dbReference>
<comment type="pathway">
    <text evidence="1">Carbohydrate biosynthesis; gluconeogenesis.</text>
</comment>
<dbReference type="EMBL" id="JACMSC010000003">
    <property type="protein sequence ID" value="KAG6528183.1"/>
    <property type="molecule type" value="Genomic_DNA"/>
</dbReference>
<comment type="similarity">
    <text evidence="2">Belongs to the phosphoenolpyruvate carboxykinase (ATP) family.</text>
</comment>
<evidence type="ECO:0000313" key="9">
    <source>
        <dbReference type="Proteomes" id="UP000734854"/>
    </source>
</evidence>
<name>A0A8J5LS13_ZINOF</name>
<dbReference type="PANTHER" id="PTHR30031:SF2">
    <property type="entry name" value="PHOSPHOENOLPYRUVATE CARBOXYKINASE (ATP)"/>
    <property type="match status" value="1"/>
</dbReference>
<dbReference type="SUPFAM" id="SSF53795">
    <property type="entry name" value="PEP carboxykinase-like"/>
    <property type="match status" value="1"/>
</dbReference>
<keyword evidence="6" id="KW-0456">Lyase</keyword>
<proteinExistence type="inferred from homology"/>
<comment type="catalytic activity">
    <reaction evidence="7">
        <text>oxaloacetate + ATP = phosphoenolpyruvate + ADP + CO2</text>
        <dbReference type="Rhea" id="RHEA:18617"/>
        <dbReference type="ChEBI" id="CHEBI:16452"/>
        <dbReference type="ChEBI" id="CHEBI:16526"/>
        <dbReference type="ChEBI" id="CHEBI:30616"/>
        <dbReference type="ChEBI" id="CHEBI:58702"/>
        <dbReference type="ChEBI" id="CHEBI:456216"/>
        <dbReference type="EC" id="4.1.1.49"/>
    </reaction>
</comment>
<dbReference type="Gene3D" id="3.90.228.20">
    <property type="match status" value="1"/>
</dbReference>
<dbReference type="GO" id="GO:0006094">
    <property type="term" value="P:gluconeogenesis"/>
    <property type="evidence" value="ECO:0007669"/>
    <property type="project" value="UniProtKB-UniPathway"/>
</dbReference>
<dbReference type="InterPro" id="IPR013035">
    <property type="entry name" value="PEP_carboxykinase_C"/>
</dbReference>
<accession>A0A8J5LS13</accession>
<gene>
    <name evidence="8" type="ORF">ZIOFF_010333</name>
</gene>
<dbReference type="PANTHER" id="PTHR30031">
    <property type="entry name" value="PHOSPHOENOLPYRUVATE CARBOXYKINASE ATP"/>
    <property type="match status" value="1"/>
</dbReference>
<dbReference type="GO" id="GO:0005524">
    <property type="term" value="F:ATP binding"/>
    <property type="evidence" value="ECO:0007669"/>
    <property type="project" value="UniProtKB-KW"/>
</dbReference>
<evidence type="ECO:0000256" key="3">
    <source>
        <dbReference type="ARBA" id="ARBA00012363"/>
    </source>
</evidence>
<dbReference type="GO" id="GO:0004612">
    <property type="term" value="F:phosphoenolpyruvate carboxykinase (ATP) activity"/>
    <property type="evidence" value="ECO:0007669"/>
    <property type="project" value="UniProtKB-EC"/>
</dbReference>
<evidence type="ECO:0000256" key="4">
    <source>
        <dbReference type="ARBA" id="ARBA00022741"/>
    </source>
</evidence>
<comment type="caution">
    <text evidence="8">The sequence shown here is derived from an EMBL/GenBank/DDBJ whole genome shotgun (WGS) entry which is preliminary data.</text>
</comment>
<keyword evidence="9" id="KW-1185">Reference proteome</keyword>
<evidence type="ECO:0000256" key="6">
    <source>
        <dbReference type="ARBA" id="ARBA00023239"/>
    </source>
</evidence>
<evidence type="ECO:0000256" key="2">
    <source>
        <dbReference type="ARBA" id="ARBA00006052"/>
    </source>
</evidence>
<sequence length="468" mass="50132">MQNVVSRLLCRFAFASSSPPSTTASYLVLRLALSLTRAVSARYLIFVIYSHTISAPLTDEDKETTASPSESLDVSYGLNGALAARGVIVKEKVFHNLKKTELLKHGATSIDNLSGIPLYVRGDTLGEAPEISKAQFSKLLKQVTCHISSVSKIFVVDGVIGSPSNCDAKVRIISDNPSAMLSLSKILWETPSRAISHDSCPLTVYVASSMSSSARDILGFGSQASNGFAAADVERSSVILCGRAYANTNTTKFALLALAAPVISARGGLPLSARLLLSGDSTILLFAPEDTFLRCSELHKVAISSDAGVILSFHGAAPFFQTTHSPASHVIKKPTSLVIVMADSTGVVPAVSNLSSGQAAYHFLAGYQDGKFVPAFLKPPSPIEPLELAKALFLQVEESEIPSYLINANDGGRHITGKRLLELVKSTLCSKLPESKTNVADSKVRDLKRKYKSFLSGKFINLPEEFYF</sequence>
<evidence type="ECO:0000256" key="1">
    <source>
        <dbReference type="ARBA" id="ARBA00004742"/>
    </source>
</evidence>
<reference evidence="8 9" key="1">
    <citation type="submission" date="2020-08" db="EMBL/GenBank/DDBJ databases">
        <title>Plant Genome Project.</title>
        <authorList>
            <person name="Zhang R.-G."/>
        </authorList>
    </citation>
    <scope>NUCLEOTIDE SEQUENCE [LARGE SCALE GENOMIC DNA]</scope>
    <source>
        <tissue evidence="8">Rhizome</tissue>
    </source>
</reference>
<dbReference type="Pfam" id="PF01293">
    <property type="entry name" value="PEPCK_ATP"/>
    <property type="match status" value="1"/>
</dbReference>
<dbReference type="FunFam" id="3.40.449.10:FF:000008">
    <property type="entry name" value="D111/G-patch domain-containing protein"/>
    <property type="match status" value="1"/>
</dbReference>
<dbReference type="InterPro" id="IPR008210">
    <property type="entry name" value="PEP_carboxykinase_N"/>
</dbReference>
<dbReference type="Gene3D" id="3.40.449.10">
    <property type="entry name" value="Phosphoenolpyruvate Carboxykinase, domain 1"/>
    <property type="match status" value="1"/>
</dbReference>
<dbReference type="EC" id="4.1.1.49" evidence="3"/>
<keyword evidence="5" id="KW-0067">ATP-binding</keyword>
<protein>
    <recommendedName>
        <fullName evidence="3">phosphoenolpyruvate carboxykinase (ATP)</fullName>
        <ecNumber evidence="3">4.1.1.49</ecNumber>
    </recommendedName>
</protein>
<keyword evidence="4" id="KW-0547">Nucleotide-binding</keyword>
<evidence type="ECO:0000256" key="5">
    <source>
        <dbReference type="ARBA" id="ARBA00022840"/>
    </source>
</evidence>
<dbReference type="InterPro" id="IPR001272">
    <property type="entry name" value="PEP_carboxykinase_ATP"/>
</dbReference>
<dbReference type="UniPathway" id="UPA00138"/>
<dbReference type="Proteomes" id="UP000734854">
    <property type="component" value="Unassembled WGS sequence"/>
</dbReference>
<evidence type="ECO:0000313" key="8">
    <source>
        <dbReference type="EMBL" id="KAG6528183.1"/>
    </source>
</evidence>
<evidence type="ECO:0000256" key="7">
    <source>
        <dbReference type="ARBA" id="ARBA00047371"/>
    </source>
</evidence>
<organism evidence="8 9">
    <name type="scientific">Zingiber officinale</name>
    <name type="common">Ginger</name>
    <name type="synonym">Amomum zingiber</name>
    <dbReference type="NCBI Taxonomy" id="94328"/>
    <lineage>
        <taxon>Eukaryota</taxon>
        <taxon>Viridiplantae</taxon>
        <taxon>Streptophyta</taxon>
        <taxon>Embryophyta</taxon>
        <taxon>Tracheophyta</taxon>
        <taxon>Spermatophyta</taxon>
        <taxon>Magnoliopsida</taxon>
        <taxon>Liliopsida</taxon>
        <taxon>Zingiberales</taxon>
        <taxon>Zingiberaceae</taxon>
        <taxon>Zingiber</taxon>
    </lineage>
</organism>
<dbReference type="SUPFAM" id="SSF68923">
    <property type="entry name" value="PEP carboxykinase N-terminal domain"/>
    <property type="match status" value="1"/>
</dbReference>
<dbReference type="AlphaFoldDB" id="A0A8J5LS13"/>